<dbReference type="Proteomes" id="UP000054776">
    <property type="component" value="Unassembled WGS sequence"/>
</dbReference>
<evidence type="ECO:0000313" key="1">
    <source>
        <dbReference type="EMBL" id="KRY28392.1"/>
    </source>
</evidence>
<organism evidence="1 2">
    <name type="scientific">Trichinella spiralis</name>
    <name type="common">Trichina worm</name>
    <dbReference type="NCBI Taxonomy" id="6334"/>
    <lineage>
        <taxon>Eukaryota</taxon>
        <taxon>Metazoa</taxon>
        <taxon>Ecdysozoa</taxon>
        <taxon>Nematoda</taxon>
        <taxon>Enoplea</taxon>
        <taxon>Dorylaimia</taxon>
        <taxon>Trichinellida</taxon>
        <taxon>Trichinellidae</taxon>
        <taxon>Trichinella</taxon>
    </lineage>
</organism>
<keyword evidence="2" id="KW-1185">Reference proteome</keyword>
<reference evidence="1 2" key="1">
    <citation type="submission" date="2015-01" db="EMBL/GenBank/DDBJ databases">
        <title>Evolution of Trichinella species and genotypes.</title>
        <authorList>
            <person name="Korhonen P.K."/>
            <person name="Edoardo P."/>
            <person name="Giuseppe L.R."/>
            <person name="Gasser R.B."/>
        </authorList>
    </citation>
    <scope>NUCLEOTIDE SEQUENCE [LARGE SCALE GENOMIC DNA]</scope>
    <source>
        <strain evidence="1">ISS3</strain>
    </source>
</reference>
<dbReference type="InParanoid" id="A0A0V1AUC5"/>
<accession>A0A0V1AUC5</accession>
<gene>
    <name evidence="1" type="ORF">T01_8698</name>
</gene>
<comment type="caution">
    <text evidence="1">The sequence shown here is derived from an EMBL/GenBank/DDBJ whole genome shotgun (WGS) entry which is preliminary data.</text>
</comment>
<dbReference type="EMBL" id="JYDH01000206">
    <property type="protein sequence ID" value="KRY28392.1"/>
    <property type="molecule type" value="Genomic_DNA"/>
</dbReference>
<protein>
    <submittedName>
        <fullName evidence="1">Uncharacterized protein</fullName>
    </submittedName>
</protein>
<sequence length="143" mass="16383">MEEMKSTRSEFSFSTYSLTSCRSISLPSLQGCCISENVTYIHVASGQIHFQTTKLSRLKMQKHVFSKTAKFHGLWTWLFCEKRRIAIFQNLDTFTLIDENVMQSFIGNCPVIVELMTSKCGDLPVEYNSSPLHYLIDSLVLLN</sequence>
<evidence type="ECO:0000313" key="2">
    <source>
        <dbReference type="Proteomes" id="UP000054776"/>
    </source>
</evidence>
<name>A0A0V1AUC5_TRISP</name>
<proteinExistence type="predicted"/>
<dbReference type="PROSITE" id="PS51257">
    <property type="entry name" value="PROKAR_LIPOPROTEIN"/>
    <property type="match status" value="1"/>
</dbReference>
<dbReference type="AlphaFoldDB" id="A0A0V1AUC5"/>